<reference evidence="1" key="1">
    <citation type="submission" date="2018-05" db="EMBL/GenBank/DDBJ databases">
        <authorList>
            <person name="Lanie J.A."/>
            <person name="Ng W.-L."/>
            <person name="Kazmierczak K.M."/>
            <person name="Andrzejewski T.M."/>
            <person name="Davidsen T.M."/>
            <person name="Wayne K.J."/>
            <person name="Tettelin H."/>
            <person name="Glass J.I."/>
            <person name="Rusch D."/>
            <person name="Podicherti R."/>
            <person name="Tsui H.-C.T."/>
            <person name="Winkler M.E."/>
        </authorList>
    </citation>
    <scope>NUCLEOTIDE SEQUENCE</scope>
</reference>
<proteinExistence type="predicted"/>
<sequence>MTRMIKWAIGAAALFLLGACNVIGEGEDTESGISGDGVQLSNIQPEVGGGSNKGWSSASCMIVEGRTEWGFNKKHAFYISKPRVWDPDIRISVIELKSCEITNCTLDSCPESSYIAYTTKDWLCVGDYVKINGNDCLIINMEAK</sequence>
<dbReference type="EMBL" id="UINC01204923">
    <property type="protein sequence ID" value="SVE25865.1"/>
    <property type="molecule type" value="Genomic_DNA"/>
</dbReference>
<protein>
    <recommendedName>
        <fullName evidence="2">Lipoprotein</fullName>
    </recommendedName>
</protein>
<evidence type="ECO:0000313" key="1">
    <source>
        <dbReference type="EMBL" id="SVE25865.1"/>
    </source>
</evidence>
<accession>A0A383C2Q1</accession>
<organism evidence="1">
    <name type="scientific">marine metagenome</name>
    <dbReference type="NCBI Taxonomy" id="408172"/>
    <lineage>
        <taxon>unclassified sequences</taxon>
        <taxon>metagenomes</taxon>
        <taxon>ecological metagenomes</taxon>
    </lineage>
</organism>
<dbReference type="AlphaFoldDB" id="A0A383C2Q1"/>
<gene>
    <name evidence="1" type="ORF">METZ01_LOCUS478719</name>
</gene>
<dbReference type="PROSITE" id="PS51257">
    <property type="entry name" value="PROKAR_LIPOPROTEIN"/>
    <property type="match status" value="1"/>
</dbReference>
<evidence type="ECO:0008006" key="2">
    <source>
        <dbReference type="Google" id="ProtNLM"/>
    </source>
</evidence>
<name>A0A383C2Q1_9ZZZZ</name>